<proteinExistence type="inferred from homology"/>
<dbReference type="SUPFAM" id="SSF81665">
    <property type="entry name" value="Calcium ATPase, transmembrane domain M"/>
    <property type="match status" value="1"/>
</dbReference>
<dbReference type="HOGENOM" id="CLU_000846_6_0_1"/>
<dbReference type="VEuPathDB" id="MicrosporidiaDB:VICG_00203"/>
<comment type="catalytic activity">
    <reaction evidence="14 19">
        <text>ATP + H2O + phospholipidSide 1 = ADP + phosphate + phospholipidSide 2.</text>
        <dbReference type="EC" id="7.6.2.1"/>
    </reaction>
</comment>
<feature type="transmembrane region" description="Helical" evidence="19">
    <location>
        <begin position="851"/>
        <end position="874"/>
    </location>
</feature>
<dbReference type="EC" id="7.6.2.1" evidence="19"/>
<evidence type="ECO:0000256" key="14">
    <source>
        <dbReference type="ARBA" id="ARBA00034036"/>
    </source>
</evidence>
<dbReference type="GO" id="GO:0006890">
    <property type="term" value="P:retrograde vesicle-mediated transport, Golgi to endoplasmic reticulum"/>
    <property type="evidence" value="ECO:0007669"/>
    <property type="project" value="TreeGrafter"/>
</dbReference>
<protein>
    <recommendedName>
        <fullName evidence="19">Phospholipid-transporting ATPase</fullName>
        <ecNumber evidence="19">7.6.2.1</ecNumber>
    </recommendedName>
</protein>
<dbReference type="STRING" id="993615.L2GPR5"/>
<dbReference type="AlphaFoldDB" id="L2GPR5"/>
<keyword evidence="4" id="KW-0813">Transport</keyword>
<evidence type="ECO:0000256" key="12">
    <source>
        <dbReference type="ARBA" id="ARBA00023055"/>
    </source>
</evidence>
<dbReference type="InterPro" id="IPR023214">
    <property type="entry name" value="HAD_sf"/>
</dbReference>
<evidence type="ECO:0000256" key="3">
    <source>
        <dbReference type="ARBA" id="ARBA00008109"/>
    </source>
</evidence>
<dbReference type="SFLD" id="SFLDG00002">
    <property type="entry name" value="C1.7:_P-type_atpase_like"/>
    <property type="match status" value="1"/>
</dbReference>
<feature type="binding site" evidence="17">
    <location>
        <position position="602"/>
    </location>
    <ligand>
        <name>ATP</name>
        <dbReference type="ChEBI" id="CHEBI:30616"/>
    </ligand>
</feature>
<dbReference type="GO" id="GO:0010008">
    <property type="term" value="C:endosome membrane"/>
    <property type="evidence" value="ECO:0007669"/>
    <property type="project" value="UniProtKB-SubCell"/>
</dbReference>
<gene>
    <name evidence="22" type="ORF">VICG_00203</name>
</gene>
<dbReference type="InterPro" id="IPR023299">
    <property type="entry name" value="ATPase_P-typ_cyto_dom_N"/>
</dbReference>
<evidence type="ECO:0000256" key="5">
    <source>
        <dbReference type="ARBA" id="ARBA00022692"/>
    </source>
</evidence>
<dbReference type="GO" id="GO:0005802">
    <property type="term" value="C:trans-Golgi network"/>
    <property type="evidence" value="ECO:0007669"/>
    <property type="project" value="TreeGrafter"/>
</dbReference>
<keyword evidence="8 17" id="KW-0067">ATP-binding</keyword>
<comment type="similarity">
    <text evidence="3 19">Belongs to the cation transport ATPase (P-type) (TC 3.A.3) family. Type IV subfamily.</text>
</comment>
<dbReference type="GO" id="GO:0045332">
    <property type="term" value="P:phospholipid translocation"/>
    <property type="evidence" value="ECO:0007669"/>
    <property type="project" value="TreeGrafter"/>
</dbReference>
<dbReference type="NCBIfam" id="TIGR01652">
    <property type="entry name" value="ATPase-Plipid"/>
    <property type="match status" value="1"/>
</dbReference>
<feature type="binding site" evidence="17">
    <location>
        <position position="682"/>
    </location>
    <ligand>
        <name>ATP</name>
        <dbReference type="ChEBI" id="CHEBI:30616"/>
    </ligand>
</feature>
<dbReference type="PRINTS" id="PR00119">
    <property type="entry name" value="CATATPASE"/>
</dbReference>
<accession>L2GPR5</accession>
<dbReference type="InterPro" id="IPR044492">
    <property type="entry name" value="P_typ_ATPase_HD_dom"/>
</dbReference>
<dbReference type="GO" id="GO:0005524">
    <property type="term" value="F:ATP binding"/>
    <property type="evidence" value="ECO:0007669"/>
    <property type="project" value="UniProtKB-UniRule"/>
</dbReference>
<dbReference type="SFLD" id="SFLDS00003">
    <property type="entry name" value="Haloacid_Dehalogenase"/>
    <property type="match status" value="1"/>
</dbReference>
<evidence type="ECO:0000313" key="22">
    <source>
        <dbReference type="EMBL" id="ELA42888.1"/>
    </source>
</evidence>
<dbReference type="Pfam" id="PF00122">
    <property type="entry name" value="E1-E2_ATPase"/>
    <property type="match status" value="1"/>
</dbReference>
<dbReference type="InterPro" id="IPR032630">
    <property type="entry name" value="P_typ_ATPase_c"/>
</dbReference>
<dbReference type="RefSeq" id="XP_007603656.1">
    <property type="nucleotide sequence ID" value="XM_007603594.1"/>
</dbReference>
<evidence type="ECO:0000256" key="15">
    <source>
        <dbReference type="ARBA" id="ARBA00049128"/>
    </source>
</evidence>
<evidence type="ECO:0000256" key="1">
    <source>
        <dbReference type="ARBA" id="ARBA00001946"/>
    </source>
</evidence>
<evidence type="ECO:0000259" key="21">
    <source>
        <dbReference type="Pfam" id="PF16212"/>
    </source>
</evidence>
<dbReference type="SUPFAM" id="SSF81660">
    <property type="entry name" value="Metal cation-transporting ATPase, ATP-binding domain N"/>
    <property type="match status" value="1"/>
</dbReference>
<feature type="binding site" evidence="18">
    <location>
        <position position="419"/>
    </location>
    <ligand>
        <name>Mg(2+)</name>
        <dbReference type="ChEBI" id="CHEBI:18420"/>
    </ligand>
</feature>
<dbReference type="GO" id="GO:0000287">
    <property type="term" value="F:magnesium ion binding"/>
    <property type="evidence" value="ECO:0007669"/>
    <property type="project" value="UniProtKB-UniRule"/>
</dbReference>
<reference evidence="23" key="1">
    <citation type="submission" date="2011-05" db="EMBL/GenBank/DDBJ databases">
        <title>The genome sequence of Vittaforma corneae strain ATCC 50505.</title>
        <authorList>
            <consortium name="The Broad Institute Genome Sequencing Platform"/>
            <person name="Cuomo C."/>
            <person name="Didier E."/>
            <person name="Bowers L."/>
            <person name="Young S.K."/>
            <person name="Zeng Q."/>
            <person name="Gargeya S."/>
            <person name="Fitzgerald M."/>
            <person name="Haas B."/>
            <person name="Abouelleil A."/>
            <person name="Alvarado L."/>
            <person name="Arachchi H.M."/>
            <person name="Berlin A."/>
            <person name="Chapman S.B."/>
            <person name="Gearin G."/>
            <person name="Goldberg J."/>
            <person name="Griggs A."/>
            <person name="Gujja S."/>
            <person name="Hansen M."/>
            <person name="Heiman D."/>
            <person name="Howarth C."/>
            <person name="Larimer J."/>
            <person name="Lui A."/>
            <person name="MacDonald P.J.P."/>
            <person name="McCowen C."/>
            <person name="Montmayeur A."/>
            <person name="Murphy C."/>
            <person name="Neiman D."/>
            <person name="Pearson M."/>
            <person name="Priest M."/>
            <person name="Roberts A."/>
            <person name="Saif S."/>
            <person name="Shea T."/>
            <person name="Sisk P."/>
            <person name="Stolte C."/>
            <person name="Sykes S."/>
            <person name="Wortman J."/>
            <person name="Nusbaum C."/>
            <person name="Birren B."/>
        </authorList>
    </citation>
    <scope>NUCLEOTIDE SEQUENCE [LARGE SCALE GENOMIC DNA]</scope>
    <source>
        <strain evidence="23">ATCC 50505</strain>
    </source>
</reference>
<feature type="binding site" evidence="18">
    <location>
        <position position="794"/>
    </location>
    <ligand>
        <name>Mg(2+)</name>
        <dbReference type="ChEBI" id="CHEBI:18420"/>
    </ligand>
</feature>
<dbReference type="FunFam" id="3.40.50.1000:FF:000009">
    <property type="entry name" value="Phospholipid-transporting ATPase"/>
    <property type="match status" value="1"/>
</dbReference>
<keyword evidence="7 17" id="KW-0547">Nucleotide-binding</keyword>
<keyword evidence="9 18" id="KW-0460">Magnesium</keyword>
<dbReference type="OMA" id="IAITTWH"/>
<dbReference type="Pfam" id="PF13246">
    <property type="entry name" value="Cation_ATPase"/>
    <property type="match status" value="1"/>
</dbReference>
<evidence type="ECO:0000256" key="8">
    <source>
        <dbReference type="ARBA" id="ARBA00022840"/>
    </source>
</evidence>
<feature type="binding site" evidence="17">
    <location>
        <position position="419"/>
    </location>
    <ligand>
        <name>ATP</name>
        <dbReference type="ChEBI" id="CHEBI:30616"/>
    </ligand>
</feature>
<feature type="binding site" evidence="17">
    <location>
        <position position="683"/>
    </location>
    <ligand>
        <name>ATP</name>
        <dbReference type="ChEBI" id="CHEBI:30616"/>
    </ligand>
</feature>
<feature type="binding site" evidence="17">
    <location>
        <position position="684"/>
    </location>
    <ligand>
        <name>ATP</name>
        <dbReference type="ChEBI" id="CHEBI:30616"/>
    </ligand>
</feature>
<dbReference type="InterPro" id="IPR018303">
    <property type="entry name" value="ATPase_P-typ_P_site"/>
</dbReference>
<comment type="cofactor">
    <cofactor evidence="1 18">
        <name>Mg(2+)</name>
        <dbReference type="ChEBI" id="CHEBI:18420"/>
    </cofactor>
</comment>
<dbReference type="InterPro" id="IPR023298">
    <property type="entry name" value="ATPase_P-typ_TM_dom_sf"/>
</dbReference>
<evidence type="ECO:0000256" key="2">
    <source>
        <dbReference type="ARBA" id="ARBA00004337"/>
    </source>
</evidence>
<dbReference type="InterPro" id="IPR036412">
    <property type="entry name" value="HAD-like_sf"/>
</dbReference>
<evidence type="ECO:0000256" key="7">
    <source>
        <dbReference type="ARBA" id="ARBA00022741"/>
    </source>
</evidence>
<evidence type="ECO:0000256" key="17">
    <source>
        <dbReference type="PIRSR" id="PIRSR606539-2"/>
    </source>
</evidence>
<keyword evidence="13 19" id="KW-0472">Membrane</keyword>
<feature type="domain" description="P-type ATPase C-terminal" evidence="21">
    <location>
        <begin position="817"/>
        <end position="978"/>
    </location>
</feature>
<dbReference type="GeneID" id="19880921"/>
<comment type="subcellular location">
    <subcellularLocation>
        <location evidence="2">Endosome membrane</location>
        <topology evidence="2">Multi-pass membrane protein</topology>
    </subcellularLocation>
    <subcellularLocation>
        <location evidence="19">Membrane</location>
        <topology evidence="19">Multi-pass membrane protein</topology>
    </subcellularLocation>
</comment>
<evidence type="ECO:0000256" key="9">
    <source>
        <dbReference type="ARBA" id="ARBA00022842"/>
    </source>
</evidence>
<evidence type="ECO:0000256" key="11">
    <source>
        <dbReference type="ARBA" id="ARBA00022989"/>
    </source>
</evidence>
<feature type="binding site" evidence="17">
    <location>
        <position position="770"/>
    </location>
    <ligand>
        <name>ATP</name>
        <dbReference type="ChEBI" id="CHEBI:30616"/>
    </ligand>
</feature>
<feature type="transmembrane region" description="Helical" evidence="19">
    <location>
        <begin position="358"/>
        <end position="379"/>
    </location>
</feature>
<dbReference type="PANTHER" id="PTHR24092">
    <property type="entry name" value="PROBABLE PHOSPHOLIPID-TRANSPORTING ATPASE"/>
    <property type="match status" value="1"/>
</dbReference>
<dbReference type="GO" id="GO:0005886">
    <property type="term" value="C:plasma membrane"/>
    <property type="evidence" value="ECO:0007669"/>
    <property type="project" value="TreeGrafter"/>
</dbReference>
<keyword evidence="12" id="KW-0445">Lipid transport</keyword>
<dbReference type="InterPro" id="IPR006539">
    <property type="entry name" value="P-type_ATPase_IV"/>
</dbReference>
<dbReference type="GO" id="GO:0006897">
    <property type="term" value="P:endocytosis"/>
    <property type="evidence" value="ECO:0007669"/>
    <property type="project" value="TreeGrafter"/>
</dbReference>
<evidence type="ECO:0000256" key="4">
    <source>
        <dbReference type="ARBA" id="ARBA00022448"/>
    </source>
</evidence>
<evidence type="ECO:0000256" key="19">
    <source>
        <dbReference type="RuleBase" id="RU362033"/>
    </source>
</evidence>
<feature type="transmembrane region" description="Helical" evidence="19">
    <location>
        <begin position="328"/>
        <end position="346"/>
    </location>
</feature>
<evidence type="ECO:0000259" key="20">
    <source>
        <dbReference type="Pfam" id="PF00122"/>
    </source>
</evidence>
<feature type="binding site" evidence="17">
    <location>
        <position position="420"/>
    </location>
    <ligand>
        <name>ATP</name>
        <dbReference type="ChEBI" id="CHEBI:30616"/>
    </ligand>
</feature>
<dbReference type="SUPFAM" id="SSF56784">
    <property type="entry name" value="HAD-like"/>
    <property type="match status" value="1"/>
</dbReference>
<dbReference type="FunCoup" id="L2GPR5">
    <property type="interactions" value="48"/>
</dbReference>
<dbReference type="InParanoid" id="L2GPR5"/>
<evidence type="ECO:0000256" key="16">
    <source>
        <dbReference type="PIRSR" id="PIRSR606539-1"/>
    </source>
</evidence>
<dbReference type="Gene3D" id="3.40.50.1000">
    <property type="entry name" value="HAD superfamily/HAD-like"/>
    <property type="match status" value="2"/>
</dbReference>
<feature type="active site" description="4-aspartylphosphate intermediate" evidence="16">
    <location>
        <position position="419"/>
    </location>
</feature>
<feature type="binding site" evidence="17">
    <location>
        <position position="551"/>
    </location>
    <ligand>
        <name>ATP</name>
        <dbReference type="ChEBI" id="CHEBI:30616"/>
    </ligand>
</feature>
<dbReference type="Gene3D" id="2.70.150.10">
    <property type="entry name" value="Calcium-transporting ATPase, cytoplasmic transduction domain A"/>
    <property type="match status" value="2"/>
</dbReference>
<dbReference type="InterPro" id="IPR008250">
    <property type="entry name" value="ATPase_P-typ_transduc_dom_A_sf"/>
</dbReference>
<sequence>MPKKQSTVYISSKAPKNTSDNRIINTKYSILSFPFMMAKMQIESISSTFFLFVIFCQIKKTYRITSLYSSLLPWLVIFMITVLREAIDNYSRYLRDKEINMAQYKKLKGKDFAKVESQKIKVGDIILIEKGQRVPADCILLKSEDNSGEIFIRTDQLDGETDWKRRNSLAETQHCAIKSLSSIEAEIEPPSKEIYSFNGKLIVNSFIEKREDNQLIFGKPSSPIRTSKSVDLENISLMANEANLLNIQGAESAATPEKIPVKTEAQPVEPARREMGCDLENTLWANTVVSSSAALALVIYTGHDTRSMMNTNKPRNKTGIIEKELDRFVAIMAVISIFGSIMFTFFRAGFDFSTSWRIVCVRFIIIFSYVIPISLRFMITTARFIYAYRLSKDPSLSTVKVLTNTLQEELARISFFLTDKTGTLTKNEMIMRKLHIGTVCYNAENTEEITRSIGKILDKSWRSKKMFWKKSKSLDSKIYDLIEALSVCHSVMPIESEEGIQYQASSPDEVAMVNYTGQVGMKLVARDNHKMHIQNPKGEIVTYEILYTFPFNSDTKRMGIILKKDDEYIFFEKGADTVMKSIVKENDWIEEETDNMAREGLRTLVIAKKVISESEFSKFAKAYNTAKMSLVNRNEKMLEEQCKLEKDLDVVGLTGVEDKLQDKVKQTLESLRNAGIKIWMLTGDKIETAISIAFSSRLLTKNDHYMIIANCTSKDEIKKNLDALSTRGFNSLVVDGASLAVIIDHFLDRFIDISKGLHCLVGCRYTPTQKAIMAAALREKANETVLCIGDGGNDVSMITQANVGVGIEGKEGSQASLAADFALKSFSDVLDLLLSHGRMCYKNTSKIAHLIFHRGVLLSTIQAIFCCLIHFFPISILQGKMPMLFILFTIFPLFWVIIDQDIPKSLSMQYPELFKELQLNNLLSIRQFFISLTMSIFQASTFILLYFKLKKREMFSLSTICFTNLIINEQLMVLLSVSENLNRKNSSYLSWLYRLLHYFNPISFGNTKV</sequence>
<dbReference type="GO" id="GO:0016887">
    <property type="term" value="F:ATP hydrolysis activity"/>
    <property type="evidence" value="ECO:0007669"/>
    <property type="project" value="InterPro"/>
</dbReference>
<keyword evidence="11 19" id="KW-1133">Transmembrane helix</keyword>
<feature type="binding site" evidence="17">
    <location>
        <position position="794"/>
    </location>
    <ligand>
        <name>ATP</name>
        <dbReference type="ChEBI" id="CHEBI:30616"/>
    </ligand>
</feature>
<dbReference type="PANTHER" id="PTHR24092:SF5">
    <property type="entry name" value="PHOSPHOLIPID-TRANSPORTING ATPASE"/>
    <property type="match status" value="1"/>
</dbReference>
<keyword evidence="6 18" id="KW-0479">Metal-binding</keyword>
<dbReference type="InterPro" id="IPR059000">
    <property type="entry name" value="ATPase_P-type_domA"/>
</dbReference>
<dbReference type="PROSITE" id="PS00154">
    <property type="entry name" value="ATPASE_E1_E2"/>
    <property type="match status" value="1"/>
</dbReference>
<dbReference type="Gene3D" id="1.20.1110.10">
    <property type="entry name" value="Calcium-transporting ATPase, transmembrane domain"/>
    <property type="match status" value="1"/>
</dbReference>
<feature type="binding site" evidence="18">
    <location>
        <position position="790"/>
    </location>
    <ligand>
        <name>Mg(2+)</name>
        <dbReference type="ChEBI" id="CHEBI:18420"/>
    </ligand>
</feature>
<keyword evidence="23" id="KW-1185">Reference proteome</keyword>
<dbReference type="Pfam" id="PF16212">
    <property type="entry name" value="PhoLip_ATPase_C"/>
    <property type="match status" value="1"/>
</dbReference>
<feature type="binding site" evidence="18">
    <location>
        <position position="421"/>
    </location>
    <ligand>
        <name>Mg(2+)</name>
        <dbReference type="ChEBI" id="CHEBI:18420"/>
    </ligand>
</feature>
<dbReference type="OrthoDB" id="377733at2759"/>
<feature type="binding site" evidence="17">
    <location>
        <position position="793"/>
    </location>
    <ligand>
        <name>ATP</name>
        <dbReference type="ChEBI" id="CHEBI:30616"/>
    </ligand>
</feature>
<dbReference type="SUPFAM" id="SSF81653">
    <property type="entry name" value="Calcium ATPase, transduction domain A"/>
    <property type="match status" value="1"/>
</dbReference>
<evidence type="ECO:0000313" key="23">
    <source>
        <dbReference type="Proteomes" id="UP000011082"/>
    </source>
</evidence>
<name>L2GPR5_VITCO</name>
<evidence type="ECO:0000256" key="6">
    <source>
        <dbReference type="ARBA" id="ARBA00022723"/>
    </source>
</evidence>
<evidence type="ECO:0000256" key="10">
    <source>
        <dbReference type="ARBA" id="ARBA00022967"/>
    </source>
</evidence>
<feature type="transmembrane region" description="Helical" evidence="19">
    <location>
        <begin position="67"/>
        <end position="87"/>
    </location>
</feature>
<keyword evidence="5 19" id="KW-0812">Transmembrane</keyword>
<dbReference type="GO" id="GO:0140326">
    <property type="term" value="F:ATPase-coupled intramembrane lipid transporter activity"/>
    <property type="evidence" value="ECO:0007669"/>
    <property type="project" value="UniProtKB-EC"/>
</dbReference>
<dbReference type="Gene3D" id="3.40.1110.10">
    <property type="entry name" value="Calcium-transporting ATPase, cytoplasmic domain N"/>
    <property type="match status" value="2"/>
</dbReference>
<dbReference type="SFLD" id="SFLDF00027">
    <property type="entry name" value="p-type_atpase"/>
    <property type="match status" value="1"/>
</dbReference>
<dbReference type="EMBL" id="JH370130">
    <property type="protein sequence ID" value="ELA42888.1"/>
    <property type="molecule type" value="Genomic_DNA"/>
</dbReference>
<feature type="binding site" evidence="17">
    <location>
        <position position="764"/>
    </location>
    <ligand>
        <name>ATP</name>
        <dbReference type="ChEBI" id="CHEBI:30616"/>
    </ligand>
</feature>
<dbReference type="NCBIfam" id="TIGR01494">
    <property type="entry name" value="ATPase_P-type"/>
    <property type="match status" value="1"/>
</dbReference>
<comment type="catalytic activity">
    <reaction evidence="15">
        <text>a 1,2-diacyl-sn-glycero-3-phosphoethanolamine(out) + ATP + H2O = a 1,2-diacyl-sn-glycero-3-phosphoethanolamine(in) + ADP + phosphate + H(+)</text>
        <dbReference type="Rhea" id="RHEA:66132"/>
        <dbReference type="ChEBI" id="CHEBI:15377"/>
        <dbReference type="ChEBI" id="CHEBI:15378"/>
        <dbReference type="ChEBI" id="CHEBI:30616"/>
        <dbReference type="ChEBI" id="CHEBI:43474"/>
        <dbReference type="ChEBI" id="CHEBI:64612"/>
        <dbReference type="ChEBI" id="CHEBI:456216"/>
    </reaction>
    <physiologicalReaction direction="left-to-right" evidence="15">
        <dbReference type="Rhea" id="RHEA:66133"/>
    </physiologicalReaction>
</comment>
<dbReference type="Proteomes" id="UP000011082">
    <property type="component" value="Unassembled WGS sequence"/>
</dbReference>
<feature type="transmembrane region" description="Helical" evidence="19">
    <location>
        <begin position="928"/>
        <end position="947"/>
    </location>
</feature>
<organism evidence="22 23">
    <name type="scientific">Vittaforma corneae (strain ATCC 50505)</name>
    <name type="common">Microsporidian parasite</name>
    <name type="synonym">Nosema corneum</name>
    <dbReference type="NCBI Taxonomy" id="993615"/>
    <lineage>
        <taxon>Eukaryota</taxon>
        <taxon>Fungi</taxon>
        <taxon>Fungi incertae sedis</taxon>
        <taxon>Microsporidia</taxon>
        <taxon>Nosematidae</taxon>
        <taxon>Vittaforma</taxon>
    </lineage>
</organism>
<keyword evidence="10 19" id="KW-1278">Translocase</keyword>
<dbReference type="InterPro" id="IPR001757">
    <property type="entry name" value="P_typ_ATPase"/>
</dbReference>
<feature type="binding site" evidence="17">
    <location>
        <position position="573"/>
    </location>
    <ligand>
        <name>ATP</name>
        <dbReference type="ChEBI" id="CHEBI:30616"/>
    </ligand>
</feature>
<feature type="binding site" evidence="17">
    <location>
        <position position="509"/>
    </location>
    <ligand>
        <name>ATP</name>
        <dbReference type="ChEBI" id="CHEBI:30616"/>
    </ligand>
</feature>
<evidence type="ECO:0000256" key="13">
    <source>
        <dbReference type="ARBA" id="ARBA00023136"/>
    </source>
</evidence>
<feature type="domain" description="P-type ATPase A" evidence="20">
    <location>
        <begin position="105"/>
        <end position="145"/>
    </location>
</feature>
<evidence type="ECO:0000256" key="18">
    <source>
        <dbReference type="PIRSR" id="PIRSR606539-3"/>
    </source>
</evidence>
<feature type="binding site" evidence="17">
    <location>
        <position position="421"/>
    </location>
    <ligand>
        <name>ATP</name>
        <dbReference type="ChEBI" id="CHEBI:30616"/>
    </ligand>
</feature>
<feature type="transmembrane region" description="Helical" evidence="19">
    <location>
        <begin position="881"/>
        <end position="898"/>
    </location>
</feature>